<feature type="transmembrane region" description="Helical" evidence="7">
    <location>
        <begin position="16"/>
        <end position="33"/>
    </location>
</feature>
<dbReference type="Proteomes" id="UP001458880">
    <property type="component" value="Unassembled WGS sequence"/>
</dbReference>
<organism evidence="8 9">
    <name type="scientific">Popillia japonica</name>
    <name type="common">Japanese beetle</name>
    <dbReference type="NCBI Taxonomy" id="7064"/>
    <lineage>
        <taxon>Eukaryota</taxon>
        <taxon>Metazoa</taxon>
        <taxon>Ecdysozoa</taxon>
        <taxon>Arthropoda</taxon>
        <taxon>Hexapoda</taxon>
        <taxon>Insecta</taxon>
        <taxon>Pterygota</taxon>
        <taxon>Neoptera</taxon>
        <taxon>Endopterygota</taxon>
        <taxon>Coleoptera</taxon>
        <taxon>Polyphaga</taxon>
        <taxon>Scarabaeiformia</taxon>
        <taxon>Scarabaeidae</taxon>
        <taxon>Rutelinae</taxon>
        <taxon>Popillia</taxon>
    </lineage>
</organism>
<comment type="caution">
    <text evidence="8">The sequence shown here is derived from an EMBL/GenBank/DDBJ whole genome shotgun (WGS) entry which is preliminary data.</text>
</comment>
<name>A0AAW1MKE7_POPJA</name>
<feature type="transmembrane region" description="Helical" evidence="7">
    <location>
        <begin position="212"/>
        <end position="232"/>
    </location>
</feature>
<feature type="transmembrane region" description="Helical" evidence="7">
    <location>
        <begin position="269"/>
        <end position="290"/>
    </location>
</feature>
<evidence type="ECO:0000256" key="1">
    <source>
        <dbReference type="ARBA" id="ARBA00004141"/>
    </source>
</evidence>
<evidence type="ECO:0000256" key="7">
    <source>
        <dbReference type="SAM" id="Phobius"/>
    </source>
</evidence>
<feature type="transmembrane region" description="Helical" evidence="7">
    <location>
        <begin position="396"/>
        <end position="417"/>
    </location>
</feature>
<feature type="transmembrane region" description="Helical" evidence="7">
    <location>
        <begin position="368"/>
        <end position="390"/>
    </location>
</feature>
<comment type="subcellular location">
    <subcellularLocation>
        <location evidence="1">Membrane</location>
        <topology evidence="1">Multi-pass membrane protein</topology>
    </subcellularLocation>
</comment>
<feature type="transmembrane region" description="Helical" evidence="7">
    <location>
        <begin position="178"/>
        <end position="200"/>
    </location>
</feature>
<feature type="transmembrane region" description="Helical" evidence="7">
    <location>
        <begin position="331"/>
        <end position="356"/>
    </location>
</feature>
<sequence length="495" mass="56486">MDGETIGSMLTRSQRLILGSFVLLLVDIIWVSSSELTKYIYHNETYEKPFFCTYLKTSMFMLYLLGFCFWPPWRDSCHKPTNYVFIDPEQEDENFYSEANTSLSNPTYVPVKTPEKEVVDRNSGTESDDSSVRSVRFNKLAEVRQMSEVEATEALLARLSYQASVRAGELARRAASRLSVFVVAKLALIFCVLWFCANYTYQLALAETEAGIVNVLSSTSSLFILMLASVFPSTTGDKFTLSKLVAVLFSLAGIILVSFSDISMESSKVPLGVALSLISAFLYACYLVFLRRHVDHEDKLDIPLFFGSAFLYACYLVFLRRHVDHEDKLDIPLFFGFVGLFNLLLLWPLFFILHYMQYEIFELPTKHQLMFLLLNGFFGTVVSEVLWLWGCFLTSSLIATVAISLTIPMTMLADVILKKISYPYLFYAGTIPMIVAFLGVTVLSHYENWDPVFMLIRSAYVAIFRRTRFRSFRFPETSSEQTEALIGINRNEHEA</sequence>
<evidence type="ECO:0000313" key="9">
    <source>
        <dbReference type="Proteomes" id="UP001458880"/>
    </source>
</evidence>
<gene>
    <name evidence="8" type="ORF">QE152_g6235</name>
</gene>
<feature type="transmembrane region" description="Helical" evidence="7">
    <location>
        <begin position="53"/>
        <end position="70"/>
    </location>
</feature>
<keyword evidence="9" id="KW-1185">Reference proteome</keyword>
<dbReference type="AlphaFoldDB" id="A0AAW1MKE7"/>
<feature type="transmembrane region" description="Helical" evidence="7">
    <location>
        <begin position="244"/>
        <end position="263"/>
    </location>
</feature>
<dbReference type="GO" id="GO:0016020">
    <property type="term" value="C:membrane"/>
    <property type="evidence" value="ECO:0007669"/>
    <property type="project" value="UniProtKB-SubCell"/>
</dbReference>
<evidence type="ECO:0000256" key="2">
    <source>
        <dbReference type="ARBA" id="ARBA00007863"/>
    </source>
</evidence>
<accession>A0AAW1MKE7</accession>
<dbReference type="SUPFAM" id="SSF103481">
    <property type="entry name" value="Multidrug resistance efflux transporter EmrE"/>
    <property type="match status" value="1"/>
</dbReference>
<keyword evidence="3 7" id="KW-0812">Transmembrane</keyword>
<reference evidence="8 9" key="1">
    <citation type="journal article" date="2024" name="BMC Genomics">
        <title>De novo assembly and annotation of Popillia japonica's genome with initial clues to its potential as an invasive pest.</title>
        <authorList>
            <person name="Cucini C."/>
            <person name="Boschi S."/>
            <person name="Funari R."/>
            <person name="Cardaioli E."/>
            <person name="Iannotti N."/>
            <person name="Marturano G."/>
            <person name="Paoli F."/>
            <person name="Bruttini M."/>
            <person name="Carapelli A."/>
            <person name="Frati F."/>
            <person name="Nardi F."/>
        </authorList>
    </citation>
    <scope>NUCLEOTIDE SEQUENCE [LARGE SCALE GENOMIC DNA]</scope>
    <source>
        <strain evidence="8">DMR45628</strain>
    </source>
</reference>
<evidence type="ECO:0000256" key="6">
    <source>
        <dbReference type="ARBA" id="ARBA00040744"/>
    </source>
</evidence>
<evidence type="ECO:0000256" key="5">
    <source>
        <dbReference type="ARBA" id="ARBA00023136"/>
    </source>
</evidence>
<feature type="transmembrane region" description="Helical" evidence="7">
    <location>
        <begin position="302"/>
        <end position="319"/>
    </location>
</feature>
<protein>
    <recommendedName>
        <fullName evidence="6">Solute carrier family 35 member F5</fullName>
    </recommendedName>
</protein>
<evidence type="ECO:0000256" key="3">
    <source>
        <dbReference type="ARBA" id="ARBA00022692"/>
    </source>
</evidence>
<evidence type="ECO:0000313" key="8">
    <source>
        <dbReference type="EMBL" id="KAK9746258.1"/>
    </source>
</evidence>
<dbReference type="PANTHER" id="PTHR23051:SF0">
    <property type="entry name" value="SOLUTE CARRIER FAMILY 35 MEMBER F5"/>
    <property type="match status" value="1"/>
</dbReference>
<keyword evidence="5 7" id="KW-0472">Membrane</keyword>
<dbReference type="InterPro" id="IPR037185">
    <property type="entry name" value="EmrE-like"/>
</dbReference>
<keyword evidence="4 7" id="KW-1133">Transmembrane helix</keyword>
<evidence type="ECO:0000256" key="4">
    <source>
        <dbReference type="ARBA" id="ARBA00022989"/>
    </source>
</evidence>
<feature type="transmembrane region" description="Helical" evidence="7">
    <location>
        <begin position="424"/>
        <end position="443"/>
    </location>
</feature>
<comment type="similarity">
    <text evidence="2">Belongs to the SLC35F solute transporter family.</text>
</comment>
<dbReference type="EMBL" id="JASPKY010000041">
    <property type="protein sequence ID" value="KAK9746258.1"/>
    <property type="molecule type" value="Genomic_DNA"/>
</dbReference>
<proteinExistence type="inferred from homology"/>
<dbReference type="PANTHER" id="PTHR23051">
    <property type="entry name" value="SOLUTE CARRIER FAMILY 35, MEMBER F5"/>
    <property type="match status" value="1"/>
</dbReference>